<organism evidence="1 2">
    <name type="scientific">Coniosporium uncinatum</name>
    <dbReference type="NCBI Taxonomy" id="93489"/>
    <lineage>
        <taxon>Eukaryota</taxon>
        <taxon>Fungi</taxon>
        <taxon>Dikarya</taxon>
        <taxon>Ascomycota</taxon>
        <taxon>Pezizomycotina</taxon>
        <taxon>Dothideomycetes</taxon>
        <taxon>Dothideomycetes incertae sedis</taxon>
        <taxon>Coniosporium</taxon>
    </lineage>
</organism>
<name>A0ACC3D673_9PEZI</name>
<reference evidence="1" key="1">
    <citation type="submission" date="2024-09" db="EMBL/GenBank/DDBJ databases">
        <title>Black Yeasts Isolated from many extreme environments.</title>
        <authorList>
            <person name="Coleine C."/>
            <person name="Stajich J.E."/>
            <person name="Selbmann L."/>
        </authorList>
    </citation>
    <scope>NUCLEOTIDE SEQUENCE</scope>
    <source>
        <strain evidence="1">CCFEE 5737</strain>
    </source>
</reference>
<proteinExistence type="predicted"/>
<evidence type="ECO:0000313" key="1">
    <source>
        <dbReference type="EMBL" id="KAK3062465.1"/>
    </source>
</evidence>
<sequence length="489" mass="52429">MRTALLATSSFLGLVSAAGLNLNVNDDASIRSAAATAAYGLMKYYDNNASTTPAGNVGLLNPPYYWWESGAMWGGMVDYWAYTGDQSYVVATQDALAAQLGPAKDLIIPAHRGDEGNDDQAFWALTHMSAAELRFPSLGPSQPSYLTVATNAFNNIASRWDTATCGGGFKWQIYPENSYGYNYKNSISNGAFIQLAARLARYTGNSTYIDYAERTWQWMWDIGLINHDSYAVYDGSDDPKNCSEVNHIQFSYNVAVLLHGAASIYNATTGDVQHKWALRVLGLLQNVNSTFVTNEGNFPNKTGIMFEVACEPHDTCNTDMQSFKAYLSRWLGKTAALCPLLADRIMALLRTNAEAAAESCTGGTDGVTCGTKWYVGGYDGTWGVGQQMSALEVVQSLLALEARPHKERGVVLPLVYGNRNTGGSAPSSGSSAPVARPATNPTGPAAPGPTGPDQTAAVQSDGYYSTASRVMKRFAVAMGVAMAVEPAGR</sequence>
<accession>A0ACC3D673</accession>
<evidence type="ECO:0000313" key="2">
    <source>
        <dbReference type="Proteomes" id="UP001186974"/>
    </source>
</evidence>
<dbReference type="Proteomes" id="UP001186974">
    <property type="component" value="Unassembled WGS sequence"/>
</dbReference>
<keyword evidence="2" id="KW-1185">Reference proteome</keyword>
<protein>
    <submittedName>
        <fullName evidence="1">Uncharacterized protein</fullName>
    </submittedName>
</protein>
<comment type="caution">
    <text evidence="1">The sequence shown here is derived from an EMBL/GenBank/DDBJ whole genome shotgun (WGS) entry which is preliminary data.</text>
</comment>
<gene>
    <name evidence="1" type="ORF">LTS18_004002</name>
</gene>
<dbReference type="EMBL" id="JAWDJW010007279">
    <property type="protein sequence ID" value="KAK3062465.1"/>
    <property type="molecule type" value="Genomic_DNA"/>
</dbReference>